<comment type="caution">
    <text evidence="2">The sequence shown here is derived from an EMBL/GenBank/DDBJ whole genome shotgun (WGS) entry which is preliminary data.</text>
</comment>
<proteinExistence type="predicted"/>
<organism evidence="2 3">
    <name type="scientific">Panacagrimonas perspica</name>
    <dbReference type="NCBI Taxonomy" id="381431"/>
    <lineage>
        <taxon>Bacteria</taxon>
        <taxon>Pseudomonadati</taxon>
        <taxon>Pseudomonadota</taxon>
        <taxon>Gammaproteobacteria</taxon>
        <taxon>Nevskiales</taxon>
        <taxon>Nevskiaceae</taxon>
        <taxon>Panacagrimonas</taxon>
    </lineage>
</organism>
<dbReference type="Pfam" id="PF12680">
    <property type="entry name" value="SnoaL_2"/>
    <property type="match status" value="1"/>
</dbReference>
<keyword evidence="3" id="KW-1185">Reference proteome</keyword>
<reference evidence="2 3" key="1">
    <citation type="submission" date="2019-03" db="EMBL/GenBank/DDBJ databases">
        <title>Genomic Encyclopedia of Type Strains, Phase IV (KMG-IV): sequencing the most valuable type-strain genomes for metagenomic binning, comparative biology and taxonomic classification.</title>
        <authorList>
            <person name="Goeker M."/>
        </authorList>
    </citation>
    <scope>NUCLEOTIDE SEQUENCE [LARGE SCALE GENOMIC DNA]</scope>
    <source>
        <strain evidence="2 3">DSM 26377</strain>
    </source>
</reference>
<name>A0A4R7PB04_9GAMM</name>
<dbReference type="Gene3D" id="3.10.450.50">
    <property type="match status" value="1"/>
</dbReference>
<dbReference type="InterPro" id="IPR032710">
    <property type="entry name" value="NTF2-like_dom_sf"/>
</dbReference>
<accession>A0A4R7PB04</accession>
<feature type="domain" description="SnoaL-like" evidence="1">
    <location>
        <begin position="26"/>
        <end position="126"/>
    </location>
</feature>
<sequence length="143" mass="15972">MTVSNPVRAPRSSPAARRFDPPGWSVERFAQFWSNPSADDVPDLVTDDVVGWWPGSEVPVRGVQAYTQALADILQLLPDMRLRVAEHATNGDTVFVRWIMRATGKKGPFEFTGIDRIRMRDGLVAENVIRFDSAHLQQLAGLI</sequence>
<dbReference type="EMBL" id="SOBT01000008">
    <property type="protein sequence ID" value="TDU31253.1"/>
    <property type="molecule type" value="Genomic_DNA"/>
</dbReference>
<evidence type="ECO:0000313" key="2">
    <source>
        <dbReference type="EMBL" id="TDU31253.1"/>
    </source>
</evidence>
<protein>
    <submittedName>
        <fullName evidence="2">Ketosteroid isomerase-like protein</fullName>
    </submittedName>
</protein>
<dbReference type="OrthoDB" id="3698332at2"/>
<keyword evidence="2" id="KW-0413">Isomerase</keyword>
<evidence type="ECO:0000313" key="3">
    <source>
        <dbReference type="Proteomes" id="UP000295341"/>
    </source>
</evidence>
<evidence type="ECO:0000259" key="1">
    <source>
        <dbReference type="Pfam" id="PF12680"/>
    </source>
</evidence>
<dbReference type="Proteomes" id="UP000295341">
    <property type="component" value="Unassembled WGS sequence"/>
</dbReference>
<dbReference type="InterPro" id="IPR037401">
    <property type="entry name" value="SnoaL-like"/>
</dbReference>
<dbReference type="RefSeq" id="WP_133879856.1">
    <property type="nucleotide sequence ID" value="NZ_MWIN01000014.1"/>
</dbReference>
<dbReference type="SUPFAM" id="SSF54427">
    <property type="entry name" value="NTF2-like"/>
    <property type="match status" value="1"/>
</dbReference>
<dbReference type="AlphaFoldDB" id="A0A4R7PB04"/>
<gene>
    <name evidence="2" type="ORF">DFR24_0617</name>
</gene>
<dbReference type="GO" id="GO:0016853">
    <property type="term" value="F:isomerase activity"/>
    <property type="evidence" value="ECO:0007669"/>
    <property type="project" value="UniProtKB-KW"/>
</dbReference>